<dbReference type="Gene3D" id="1.10.510.10">
    <property type="entry name" value="Transferase(Phosphotransferase) domain 1"/>
    <property type="match status" value="1"/>
</dbReference>
<dbReference type="EMBL" id="MPUH01001423">
    <property type="protein sequence ID" value="OMJ67870.1"/>
    <property type="molecule type" value="Genomic_DNA"/>
</dbReference>
<dbReference type="PROSITE" id="PS00109">
    <property type="entry name" value="PROTEIN_KINASE_TYR"/>
    <property type="match status" value="1"/>
</dbReference>
<name>A0A1R2ATZ2_9CILI</name>
<dbReference type="PANTHER" id="PTHR24362:SF309">
    <property type="entry name" value="PROTEIN KINASE DOMAIN-CONTAINING PROTEIN"/>
    <property type="match status" value="1"/>
</dbReference>
<dbReference type="PANTHER" id="PTHR24362">
    <property type="entry name" value="SERINE/THREONINE-PROTEIN KINASE NEK"/>
    <property type="match status" value="1"/>
</dbReference>
<dbReference type="OrthoDB" id="290533at2759"/>
<dbReference type="InterPro" id="IPR008266">
    <property type="entry name" value="Tyr_kinase_AS"/>
</dbReference>
<gene>
    <name evidence="2" type="ORF">SteCoe_34864</name>
</gene>
<accession>A0A1R2ATZ2</accession>
<protein>
    <recommendedName>
        <fullName evidence="1">Protein kinase domain-containing protein</fullName>
    </recommendedName>
</protein>
<keyword evidence="3" id="KW-1185">Reference proteome</keyword>
<dbReference type="InterPro" id="IPR000719">
    <property type="entry name" value="Prot_kinase_dom"/>
</dbReference>
<feature type="domain" description="Protein kinase" evidence="1">
    <location>
        <begin position="1"/>
        <end position="279"/>
    </location>
</feature>
<proteinExistence type="predicted"/>
<dbReference type="PROSITE" id="PS50011">
    <property type="entry name" value="PROTEIN_KINASE_DOM"/>
    <property type="match status" value="1"/>
</dbReference>
<organism evidence="2 3">
    <name type="scientific">Stentor coeruleus</name>
    <dbReference type="NCBI Taxonomy" id="5963"/>
    <lineage>
        <taxon>Eukaryota</taxon>
        <taxon>Sar</taxon>
        <taxon>Alveolata</taxon>
        <taxon>Ciliophora</taxon>
        <taxon>Postciliodesmatophora</taxon>
        <taxon>Heterotrichea</taxon>
        <taxon>Heterotrichida</taxon>
        <taxon>Stentoridae</taxon>
        <taxon>Stentor</taxon>
    </lineage>
</organism>
<dbReference type="AlphaFoldDB" id="A0A1R2ATZ2"/>
<dbReference type="Pfam" id="PF00069">
    <property type="entry name" value="Pkinase"/>
    <property type="match status" value="1"/>
</dbReference>
<sequence>MIRYTTRTKFHQIKYLKMLSKNSKMLPKNSKMFPQIIYYSSSYNDSVGNLLTIGIEYLGLNLNDYIEQNKPLDNREMKLLFYNIIKIYYKLREKNIVHWDVSKNNILVKSSQKVYLCDFEHSFNFDKNLDTENFPTVWPKSCVTKDYLSPELMAWYRLSSDMRYLNYDPFKSEVFSLGLIFLSIGKISIEGLNKFGEHYDIIHIKALLTISYNYIVKDSLKVISYKMLANELQNLIDERINLCPYDFLKSILRKMLEVDMVKRSTINDIYHLAKCHVGNFA</sequence>
<evidence type="ECO:0000313" key="3">
    <source>
        <dbReference type="Proteomes" id="UP000187209"/>
    </source>
</evidence>
<dbReference type="SUPFAM" id="SSF56112">
    <property type="entry name" value="Protein kinase-like (PK-like)"/>
    <property type="match status" value="1"/>
</dbReference>
<dbReference type="GO" id="GO:0004672">
    <property type="term" value="F:protein kinase activity"/>
    <property type="evidence" value="ECO:0007669"/>
    <property type="project" value="InterPro"/>
</dbReference>
<evidence type="ECO:0000259" key="1">
    <source>
        <dbReference type="PROSITE" id="PS50011"/>
    </source>
</evidence>
<reference evidence="2 3" key="1">
    <citation type="submission" date="2016-11" db="EMBL/GenBank/DDBJ databases">
        <title>The macronuclear genome of Stentor coeruleus: a giant cell with tiny introns.</title>
        <authorList>
            <person name="Slabodnick M."/>
            <person name="Ruby J.G."/>
            <person name="Reiff S.B."/>
            <person name="Swart E.C."/>
            <person name="Gosai S."/>
            <person name="Prabakaran S."/>
            <person name="Witkowska E."/>
            <person name="Larue G.E."/>
            <person name="Fisher S."/>
            <person name="Freeman R.M."/>
            <person name="Gunawardena J."/>
            <person name="Chu W."/>
            <person name="Stover N.A."/>
            <person name="Gregory B.D."/>
            <person name="Nowacki M."/>
            <person name="Derisi J."/>
            <person name="Roy S.W."/>
            <person name="Marshall W.F."/>
            <person name="Sood P."/>
        </authorList>
    </citation>
    <scope>NUCLEOTIDE SEQUENCE [LARGE SCALE GENOMIC DNA]</scope>
    <source>
        <strain evidence="2">WM001</strain>
    </source>
</reference>
<comment type="caution">
    <text evidence="2">The sequence shown here is derived from an EMBL/GenBank/DDBJ whole genome shotgun (WGS) entry which is preliminary data.</text>
</comment>
<evidence type="ECO:0000313" key="2">
    <source>
        <dbReference type="EMBL" id="OMJ67870.1"/>
    </source>
</evidence>
<dbReference type="GO" id="GO:0005524">
    <property type="term" value="F:ATP binding"/>
    <property type="evidence" value="ECO:0007669"/>
    <property type="project" value="InterPro"/>
</dbReference>
<dbReference type="InterPro" id="IPR011009">
    <property type="entry name" value="Kinase-like_dom_sf"/>
</dbReference>
<dbReference type="SMART" id="SM00220">
    <property type="entry name" value="S_TKc"/>
    <property type="match status" value="1"/>
</dbReference>
<dbReference type="Proteomes" id="UP000187209">
    <property type="component" value="Unassembled WGS sequence"/>
</dbReference>